<dbReference type="RefSeq" id="WP_209139947.1">
    <property type="nucleotide sequence ID" value="NZ_JAGHKO010000004.1"/>
</dbReference>
<proteinExistence type="predicted"/>
<dbReference type="InterPro" id="IPR029045">
    <property type="entry name" value="ClpP/crotonase-like_dom_sf"/>
</dbReference>
<keyword evidence="3" id="KW-1185">Reference proteome</keyword>
<feature type="domain" description="Tail specific protease" evidence="1">
    <location>
        <begin position="83"/>
        <end position="296"/>
    </location>
</feature>
<accession>A0ABS3YVE9</accession>
<dbReference type="EMBL" id="JAGHKO010000004">
    <property type="protein sequence ID" value="MBO9201890.1"/>
    <property type="molecule type" value="Genomic_DNA"/>
</dbReference>
<name>A0ABS3YVE9_9BACT</name>
<dbReference type="Proteomes" id="UP000677244">
    <property type="component" value="Unassembled WGS sequence"/>
</dbReference>
<dbReference type="Gene3D" id="3.90.226.10">
    <property type="entry name" value="2-enoyl-CoA Hydratase, Chain A, domain 1"/>
    <property type="match status" value="1"/>
</dbReference>
<comment type="caution">
    <text evidence="2">The sequence shown here is derived from an EMBL/GenBank/DDBJ whole genome shotgun (WGS) entry which is preliminary data.</text>
</comment>
<evidence type="ECO:0000313" key="2">
    <source>
        <dbReference type="EMBL" id="MBO9201890.1"/>
    </source>
</evidence>
<evidence type="ECO:0000259" key="1">
    <source>
        <dbReference type="SMART" id="SM00245"/>
    </source>
</evidence>
<reference evidence="2 3" key="1">
    <citation type="submission" date="2021-03" db="EMBL/GenBank/DDBJ databases">
        <title>Assistant Professor.</title>
        <authorList>
            <person name="Huq M.A."/>
        </authorList>
    </citation>
    <scope>NUCLEOTIDE SEQUENCE [LARGE SCALE GENOMIC DNA]</scope>
    <source>
        <strain evidence="2 3">MAH-29</strain>
    </source>
</reference>
<dbReference type="Pfam" id="PF03572">
    <property type="entry name" value="Peptidase_S41"/>
    <property type="match status" value="1"/>
</dbReference>
<dbReference type="InterPro" id="IPR005151">
    <property type="entry name" value="Tail-specific_protease"/>
</dbReference>
<dbReference type="SMART" id="SM00245">
    <property type="entry name" value="TSPc"/>
    <property type="match status" value="1"/>
</dbReference>
<dbReference type="SUPFAM" id="SSF52096">
    <property type="entry name" value="ClpP/crotonase"/>
    <property type="match status" value="1"/>
</dbReference>
<sequence>MGLKRILTTIFLCWWQLSGFSQSAEVKSYLAEITSIIKNKSIVANNIDWVKYEKDLAFLSQNINEVDSCRRVLDYITVVLRKAGDRHSAFIDKQGVGKLYAPSQPKQAEGRLIDAHTGYLKVPGIMSFNDSVKDAFRDNIQQHIKKLDTENEITGWIVDLRHNTGGDLRTTLAGLNALIKDGVVGYFIDLKNKRTKIYSYGQSFMGRGNFYKIKKRFPPIAVLIDSFSASSGEMAAMSFIGLRNVRTFGQPSAGYTTANEPIRLSSGVILALAYSYAADRKKRVYRDRIIPDVLVKENTLTADGTLDAAKKWTMRQK</sequence>
<organism evidence="2 3">
    <name type="scientific">Niastella soli</name>
    <dbReference type="NCBI Taxonomy" id="2821487"/>
    <lineage>
        <taxon>Bacteria</taxon>
        <taxon>Pseudomonadati</taxon>
        <taxon>Bacteroidota</taxon>
        <taxon>Chitinophagia</taxon>
        <taxon>Chitinophagales</taxon>
        <taxon>Chitinophagaceae</taxon>
        <taxon>Niastella</taxon>
    </lineage>
</organism>
<gene>
    <name evidence="2" type="ORF">J7I42_16520</name>
</gene>
<evidence type="ECO:0000313" key="3">
    <source>
        <dbReference type="Proteomes" id="UP000677244"/>
    </source>
</evidence>
<protein>
    <submittedName>
        <fullName evidence="2">S41 family peptidase</fullName>
    </submittedName>
</protein>